<evidence type="ECO:0000256" key="1">
    <source>
        <dbReference type="SAM" id="MobiDB-lite"/>
    </source>
</evidence>
<keyword evidence="2" id="KW-0732">Signal</keyword>
<feature type="compositionally biased region" description="Low complexity" evidence="1">
    <location>
        <begin position="274"/>
        <end position="295"/>
    </location>
</feature>
<evidence type="ECO:0000256" key="2">
    <source>
        <dbReference type="SAM" id="SignalP"/>
    </source>
</evidence>
<name>A0A370TE47_9HELO</name>
<comment type="caution">
    <text evidence="3">The sequence shown here is derived from an EMBL/GenBank/DDBJ whole genome shotgun (WGS) entry which is preliminary data.</text>
</comment>
<dbReference type="RefSeq" id="XP_031866465.1">
    <property type="nucleotide sequence ID" value="XM_032017034.1"/>
</dbReference>
<proteinExistence type="predicted"/>
<accession>A0A370TE47</accession>
<evidence type="ECO:0000313" key="3">
    <source>
        <dbReference type="EMBL" id="RDL32972.1"/>
    </source>
</evidence>
<evidence type="ECO:0008006" key="5">
    <source>
        <dbReference type="Google" id="ProtNLM"/>
    </source>
</evidence>
<dbReference type="OrthoDB" id="4153189at2759"/>
<feature type="chain" id="PRO_5016595848" description="Extracellular membrane protein CFEM domain-containing protein" evidence="2">
    <location>
        <begin position="19"/>
        <end position="342"/>
    </location>
</feature>
<dbReference type="EMBL" id="NPIC01000009">
    <property type="protein sequence ID" value="RDL32972.1"/>
    <property type="molecule type" value="Genomic_DNA"/>
</dbReference>
<keyword evidence="4" id="KW-1185">Reference proteome</keyword>
<feature type="region of interest" description="Disordered" evidence="1">
    <location>
        <begin position="261"/>
        <end position="320"/>
    </location>
</feature>
<dbReference type="GeneID" id="43601260"/>
<feature type="compositionally biased region" description="Low complexity" evidence="1">
    <location>
        <begin position="303"/>
        <end position="317"/>
    </location>
</feature>
<sequence>MLAILPVLALFHARGVRAGFEDLVLPRAPVPGGIEDAAALLLHGGSGLVPRAAPAACSTALEFISFCSSVSPGFLTMNPTRQAPCLCYSSAVWRPSVFDGYVSTCASYARTAAPEDYSAISALQGFCSDVGNVKGNGAVVTTPSSPQAAAPTTTKPVPTPVITPKPTAAATTTGLDANIGCVTASVLLSSCLAATRGFTTLPTNSQAACLCYNGNSWAPNSFDSGVQACASYAKTADPEDYSVFAALKSFCSDAGDVRAAASTPVPTPSGSDETTTTTPLTGTAAPTGVAVGGITNTLPGSSPGPTVTVTAGPTNPNSSAPSTGFSSILLGLTCLAMAAALF</sequence>
<protein>
    <recommendedName>
        <fullName evidence="5">Extracellular membrane protein CFEM domain-containing protein</fullName>
    </recommendedName>
</protein>
<feature type="compositionally biased region" description="Low complexity" evidence="1">
    <location>
        <begin position="142"/>
        <end position="156"/>
    </location>
</feature>
<organism evidence="3 4">
    <name type="scientific">Venustampulla echinocandica</name>
    <dbReference type="NCBI Taxonomy" id="2656787"/>
    <lineage>
        <taxon>Eukaryota</taxon>
        <taxon>Fungi</taxon>
        <taxon>Dikarya</taxon>
        <taxon>Ascomycota</taxon>
        <taxon>Pezizomycotina</taxon>
        <taxon>Leotiomycetes</taxon>
        <taxon>Helotiales</taxon>
        <taxon>Pleuroascaceae</taxon>
        <taxon>Venustampulla</taxon>
    </lineage>
</organism>
<reference evidence="3 4" key="1">
    <citation type="journal article" date="2018" name="IMA Fungus">
        <title>IMA Genome-F 9: Draft genome sequence of Annulohypoxylon stygium, Aspergillus mulundensis, Berkeleyomyces basicola (syn. Thielaviopsis basicola), Ceratocystis smalleyi, two Cercospora beticola strains, Coleophoma cylindrospora, Fusarium fracticaudum, Phialophora cf. hyalina, and Morchella septimelata.</title>
        <authorList>
            <person name="Wingfield B.D."/>
            <person name="Bills G.F."/>
            <person name="Dong Y."/>
            <person name="Huang W."/>
            <person name="Nel W.J."/>
            <person name="Swalarsk-Parry B.S."/>
            <person name="Vaghefi N."/>
            <person name="Wilken P.M."/>
            <person name="An Z."/>
            <person name="de Beer Z.W."/>
            <person name="De Vos L."/>
            <person name="Chen L."/>
            <person name="Duong T.A."/>
            <person name="Gao Y."/>
            <person name="Hammerbacher A."/>
            <person name="Kikkert J.R."/>
            <person name="Li Y."/>
            <person name="Li H."/>
            <person name="Li K."/>
            <person name="Li Q."/>
            <person name="Liu X."/>
            <person name="Ma X."/>
            <person name="Naidoo K."/>
            <person name="Pethybridge S.J."/>
            <person name="Sun J."/>
            <person name="Steenkamp E.T."/>
            <person name="van der Nest M.A."/>
            <person name="van Wyk S."/>
            <person name="Wingfield M.J."/>
            <person name="Xiong C."/>
            <person name="Yue Q."/>
            <person name="Zhang X."/>
        </authorList>
    </citation>
    <scope>NUCLEOTIDE SEQUENCE [LARGE SCALE GENOMIC DNA]</scope>
    <source>
        <strain evidence="3 4">BP 5553</strain>
    </source>
</reference>
<feature type="region of interest" description="Disordered" evidence="1">
    <location>
        <begin position="142"/>
        <end position="163"/>
    </location>
</feature>
<dbReference type="AlphaFoldDB" id="A0A370TE47"/>
<feature type="signal peptide" evidence="2">
    <location>
        <begin position="1"/>
        <end position="18"/>
    </location>
</feature>
<evidence type="ECO:0000313" key="4">
    <source>
        <dbReference type="Proteomes" id="UP000254866"/>
    </source>
</evidence>
<gene>
    <name evidence="3" type="ORF">BP5553_08411</name>
</gene>
<dbReference type="Proteomes" id="UP000254866">
    <property type="component" value="Unassembled WGS sequence"/>
</dbReference>